<evidence type="ECO:0000256" key="1">
    <source>
        <dbReference type="ARBA" id="ARBA00022465"/>
    </source>
</evidence>
<reference evidence="5" key="1">
    <citation type="journal article" date="2021" name="Proc. Natl. Acad. Sci. U.S.A.">
        <title>A Catalog of Tens of Thousands of Viruses from Human Metagenomes Reveals Hidden Associations with Chronic Diseases.</title>
        <authorList>
            <person name="Tisza M.J."/>
            <person name="Buck C.B."/>
        </authorList>
    </citation>
    <scope>NUCLEOTIDE SEQUENCE</scope>
    <source>
        <strain evidence="5">CthVG1</strain>
    </source>
</reference>
<evidence type="ECO:0000256" key="2">
    <source>
        <dbReference type="ARBA" id="ARBA00022612"/>
    </source>
</evidence>
<feature type="coiled-coil region" evidence="3">
    <location>
        <begin position="16"/>
        <end position="50"/>
    </location>
</feature>
<feature type="coiled-coil region" evidence="3">
    <location>
        <begin position="797"/>
        <end position="843"/>
    </location>
</feature>
<dbReference type="EMBL" id="BK015851">
    <property type="protein sequence ID" value="DAE28108.1"/>
    <property type="molecule type" value="Genomic_DNA"/>
</dbReference>
<accession>A0A8S5RAW5</accession>
<keyword evidence="1" id="KW-1245">Viral tail assembly</keyword>
<dbReference type="InterPro" id="IPR010090">
    <property type="entry name" value="Phage_tape_meas"/>
</dbReference>
<dbReference type="PANTHER" id="PTHR37813">
    <property type="entry name" value="FELS-2 PROPHAGE PROTEIN"/>
    <property type="match status" value="1"/>
</dbReference>
<keyword evidence="3" id="KW-0175">Coiled coil</keyword>
<evidence type="ECO:0000256" key="3">
    <source>
        <dbReference type="SAM" id="Coils"/>
    </source>
</evidence>
<dbReference type="Pfam" id="PF10145">
    <property type="entry name" value="PhageMin_Tail"/>
    <property type="match status" value="1"/>
</dbReference>
<feature type="coiled-coil region" evidence="3">
    <location>
        <begin position="744"/>
        <end position="771"/>
    </location>
</feature>
<proteinExistence type="predicted"/>
<organism evidence="5">
    <name type="scientific">Podoviridae sp. cthVG1</name>
    <dbReference type="NCBI Taxonomy" id="2827297"/>
    <lineage>
        <taxon>Viruses</taxon>
        <taxon>Duplodnaviria</taxon>
        <taxon>Heunggongvirae</taxon>
        <taxon>Uroviricota</taxon>
        <taxon>Caudoviricetes</taxon>
    </lineage>
</organism>
<name>A0A8S5RAW5_9CAUD</name>
<evidence type="ECO:0000313" key="5">
    <source>
        <dbReference type="EMBL" id="DAE28108.1"/>
    </source>
</evidence>
<evidence type="ECO:0000259" key="4">
    <source>
        <dbReference type="Pfam" id="PF10145"/>
    </source>
</evidence>
<dbReference type="GO" id="GO:0098003">
    <property type="term" value="P:viral tail assembly"/>
    <property type="evidence" value="ECO:0007669"/>
    <property type="project" value="UniProtKB-KW"/>
</dbReference>
<dbReference type="NCBIfam" id="TIGR01760">
    <property type="entry name" value="tape_meas_TP901"/>
    <property type="match status" value="1"/>
</dbReference>
<keyword evidence="2" id="KW-1188">Viral release from host cell</keyword>
<feature type="domain" description="Phage tail tape measure protein" evidence="4">
    <location>
        <begin position="222"/>
        <end position="440"/>
    </location>
</feature>
<sequence length="1020" mass="112202">MAQNEIHKIITIEFKNSELIDKMREAQNAIKALNTETKYLKEDLNEYRQQLKSGAISQDQFDRMMIKTKNEIIKNDQAVIKYKSDIKAYTRELQSNIRQDKEKVGSLNQLRSSVKSLTAEYNNLSAAERGGVRGKEIVRQIQKTTAEIGRQENALRNYHIGVGNYAGGIQKAFVKIGAAWMAIRSAFSLFRNSFSTIKDFEQANANLGTILGATNEEMDKLRESALELGRTTEYTASQVTQLQTELAKLGFGPKSIQAMQQPILNFATAVGAKLPDAAKLAGATLRIFGLSAHQTEDALDVLALSTNKSALSFEYLNTALSIVGPVAKTFGFSVRDVTALLGSLANSGFDASSAATATRNILLNLADTNGKLAKSLNGPVKSLPELIDGLKKLHARGIDLAGTLELTDKRSVAAFNTFLNGADDVKELHDALQDVDGAAKSIAEERLNTVEGSIKLLQSAWEGLVLSFYNSKGTIKSVIDILTNGIEGISNLLNPDAQKNKQKNLFLDEFMNVYSAEGEDALNRNIQIGLKYWGDQYEEARKRYAGSGGLFGKSEFDITETMYKAFIAAGNEALDNVQKLKKEQESLAAQTEDNGEKITAITEKELKARQQSAKTQLDLEKQLSKSILELRQASLEKDLELSRLRFSWERQELENKLKYDKTLTAESREAINQLILNMEERRYKEESEIRRRWSDKELEEEARNAENRIKMRFNAQNKLQTIRQKEAQLPNYDILHTSDPNKDIEKNAAKMDIAQQQMDAAQNKLSEIQSMSEETYTALYGGVLEWRNAELDAQKAVAEAKQQVNDIQLQGIELQEKETQMSIQNAQQMIGALEELAEAAGADAGVVAMLAIAESAAAMGTALHKAFSSSATVWDGIAGAVAAISTITTVISQIKSLNSSAADEQKKYRYASGGLVTGPGTGTSDSIPAMLSNGEAVMTAQAVNDWGAMLSAMNVASGGNAIQVSNLPQRNDGMKGMERMMERVLMNMPAPIVSVVDINKGQKRVKVQNSLGKLGRKKYE</sequence>
<dbReference type="PANTHER" id="PTHR37813:SF1">
    <property type="entry name" value="FELS-2 PROPHAGE PROTEIN"/>
    <property type="match status" value="1"/>
</dbReference>
<protein>
    <submittedName>
        <fullName evidence="5">Minor tail protein</fullName>
    </submittedName>
</protein>